<proteinExistence type="predicted"/>
<accession>A0A4P9W525</accession>
<feature type="compositionally biased region" description="Polar residues" evidence="1">
    <location>
        <begin position="121"/>
        <end position="136"/>
    </location>
</feature>
<feature type="compositionally biased region" description="Low complexity" evidence="1">
    <location>
        <begin position="565"/>
        <end position="581"/>
    </location>
</feature>
<feature type="region of interest" description="Disordered" evidence="1">
    <location>
        <begin position="392"/>
        <end position="423"/>
    </location>
</feature>
<dbReference type="OrthoDB" id="2141064at2759"/>
<keyword evidence="3" id="KW-1185">Reference proteome</keyword>
<protein>
    <submittedName>
        <fullName evidence="2">Uncharacterized protein</fullName>
    </submittedName>
</protein>
<feature type="region of interest" description="Disordered" evidence="1">
    <location>
        <begin position="103"/>
        <end position="136"/>
    </location>
</feature>
<gene>
    <name evidence="2" type="ORF">BDK51DRAFT_47541</name>
</gene>
<feature type="region of interest" description="Disordered" evidence="1">
    <location>
        <begin position="272"/>
        <end position="297"/>
    </location>
</feature>
<evidence type="ECO:0000313" key="2">
    <source>
        <dbReference type="EMBL" id="RKO85840.1"/>
    </source>
</evidence>
<sequence length="786" mass="85006">MRRTNQIWDYIERVDQQERSTRRAALAEHVAKQREAMTHMRTGRDVRGARDLEDERRRKQFLVDRRLRLYAVAGGETARVPMPLEFLHPGNPHFRPGVKDAPPGAAGVKTRAPVVTKETRASSPAPTVEPQGSTTAGVPVAAGLTMMRAPSMMSRMGISSSMMSVQPAASESMLTERRYQESVLALAAAAAPSTTSPRLSTRDESLRAVFRGRHYHSQAHEHRFVRREMLAMTAPRRYAPDLSLPRLPDLSDALPKVDDFIGGVVTRGDGIPGLRRGKRMAPAMPARSGSGRDKDPQASAAIVAVFENEEKFRLFKAKYRAAVSSDSNEPLETIEQIKRRSRRLLVRKQQMLTTAARNRQRTVAIAGKATSSPNVFLLGLEAFAPKLLHPITDAPVPDTPEALSAPETPNAESPAPKPAEPEEVDVAHQRVLSSRQSTLSVERSGDTPVAVVREDAAPRRTVLFPVETVGRPASVPATLYRSNIPTLAFGPRAGTAPAEADAAKRRRGSTAGAASGWRRVRDAAVARDDARRAVVEAELERRAVSDRADRARAEERIATGRRGPSAKSSDATTTTAMPAADAEPHAPVSRPRTGGAEPAFLKLLKTLKEKKNLDGTLPGTGADELEGRESTLTTGLRPPSSTLRRPSLAPSSRRVSTVSVGEASFASSDDLSINTPRQADSTCQLKPRRVVRNWEPISLVAAAETRRTVNPSDARELPLSLVSEGVQGCRNGVLGLGVEFGKVDGIPIHDVDQAAAAVPKAIRYWSSEVSPVRLARPGPPPTPSVV</sequence>
<evidence type="ECO:0000313" key="3">
    <source>
        <dbReference type="Proteomes" id="UP000269721"/>
    </source>
</evidence>
<reference evidence="3" key="1">
    <citation type="journal article" date="2018" name="Nat. Microbiol.">
        <title>Leveraging single-cell genomics to expand the fungal tree of life.</title>
        <authorList>
            <person name="Ahrendt S.R."/>
            <person name="Quandt C.A."/>
            <person name="Ciobanu D."/>
            <person name="Clum A."/>
            <person name="Salamov A."/>
            <person name="Andreopoulos B."/>
            <person name="Cheng J.F."/>
            <person name="Woyke T."/>
            <person name="Pelin A."/>
            <person name="Henrissat B."/>
            <person name="Reynolds N.K."/>
            <person name="Benny G.L."/>
            <person name="Smith M.E."/>
            <person name="James T.Y."/>
            <person name="Grigoriev I.V."/>
        </authorList>
    </citation>
    <scope>NUCLEOTIDE SEQUENCE [LARGE SCALE GENOMIC DNA]</scope>
</reference>
<dbReference type="EMBL" id="KZ998697">
    <property type="protein sequence ID" value="RKO85840.1"/>
    <property type="molecule type" value="Genomic_DNA"/>
</dbReference>
<feature type="compositionally biased region" description="Low complexity" evidence="1">
    <location>
        <begin position="636"/>
        <end position="654"/>
    </location>
</feature>
<organism evidence="2 3">
    <name type="scientific">Blyttiomyces helicus</name>
    <dbReference type="NCBI Taxonomy" id="388810"/>
    <lineage>
        <taxon>Eukaryota</taxon>
        <taxon>Fungi</taxon>
        <taxon>Fungi incertae sedis</taxon>
        <taxon>Chytridiomycota</taxon>
        <taxon>Chytridiomycota incertae sedis</taxon>
        <taxon>Chytridiomycetes</taxon>
        <taxon>Chytridiomycetes incertae sedis</taxon>
        <taxon>Blyttiomyces</taxon>
    </lineage>
</organism>
<dbReference type="Proteomes" id="UP000269721">
    <property type="component" value="Unassembled WGS sequence"/>
</dbReference>
<dbReference type="AlphaFoldDB" id="A0A4P9W525"/>
<feature type="region of interest" description="Disordered" evidence="1">
    <location>
        <begin position="541"/>
        <end position="595"/>
    </location>
</feature>
<feature type="region of interest" description="Disordered" evidence="1">
    <location>
        <begin position="612"/>
        <end position="655"/>
    </location>
</feature>
<name>A0A4P9W525_9FUNG</name>
<feature type="compositionally biased region" description="Basic and acidic residues" evidence="1">
    <location>
        <begin position="541"/>
        <end position="558"/>
    </location>
</feature>
<feature type="region of interest" description="Disordered" evidence="1">
    <location>
        <begin position="494"/>
        <end position="518"/>
    </location>
</feature>
<evidence type="ECO:0000256" key="1">
    <source>
        <dbReference type="SAM" id="MobiDB-lite"/>
    </source>
</evidence>